<evidence type="ECO:0000259" key="1">
    <source>
        <dbReference type="Pfam" id="PF12867"/>
    </source>
</evidence>
<protein>
    <submittedName>
        <fullName evidence="2">DinB family protein</fullName>
    </submittedName>
</protein>
<comment type="caution">
    <text evidence="2">The sequence shown here is derived from an EMBL/GenBank/DDBJ whole genome shotgun (WGS) entry which is preliminary data.</text>
</comment>
<sequence>MKILDNNAIIRNNFKKLAESIKVEDLTKIPTGFNNNILWNFGHAIATQNVLIYQMSGLPFSLPDDFIATYRKGTYPPKTEDPKAELEVILLFSDQSLAHLRKDLTEYKFTEYEKYDTSFGVQLTSVNDAMAFNNIHESLHLGYSMALKRALGY</sequence>
<dbReference type="SUPFAM" id="SSF109854">
    <property type="entry name" value="DinB/YfiT-like putative metalloenzymes"/>
    <property type="match status" value="1"/>
</dbReference>
<name>A0A934WWN2_9BACT</name>
<dbReference type="Proteomes" id="UP000611723">
    <property type="component" value="Unassembled WGS sequence"/>
</dbReference>
<dbReference type="RefSeq" id="WP_201429873.1">
    <property type="nucleotide sequence ID" value="NZ_JAEQBW010000001.1"/>
</dbReference>
<evidence type="ECO:0000313" key="2">
    <source>
        <dbReference type="EMBL" id="MBK6264200.1"/>
    </source>
</evidence>
<organism evidence="2 3">
    <name type="scientific">Marivirga aurantiaca</name>
    <dbReference type="NCBI Taxonomy" id="2802615"/>
    <lineage>
        <taxon>Bacteria</taxon>
        <taxon>Pseudomonadati</taxon>
        <taxon>Bacteroidota</taxon>
        <taxon>Cytophagia</taxon>
        <taxon>Cytophagales</taxon>
        <taxon>Marivirgaceae</taxon>
        <taxon>Marivirga</taxon>
    </lineage>
</organism>
<dbReference type="Gene3D" id="1.20.120.450">
    <property type="entry name" value="dinb family like domain"/>
    <property type="match status" value="1"/>
</dbReference>
<dbReference type="InterPro" id="IPR034660">
    <property type="entry name" value="DinB/YfiT-like"/>
</dbReference>
<keyword evidence="3" id="KW-1185">Reference proteome</keyword>
<gene>
    <name evidence="2" type="ORF">JKA74_04055</name>
</gene>
<feature type="domain" description="DinB-like" evidence="1">
    <location>
        <begin position="11"/>
        <end position="143"/>
    </location>
</feature>
<reference evidence="2" key="1">
    <citation type="submission" date="2021-01" db="EMBL/GenBank/DDBJ databases">
        <title>Marivirga aurantiaca sp. nov., isolated from intertidal surface sediments.</title>
        <authorList>
            <person name="Zhang M."/>
        </authorList>
    </citation>
    <scope>NUCLEOTIDE SEQUENCE</scope>
    <source>
        <strain evidence="2">S37H4</strain>
    </source>
</reference>
<dbReference type="AlphaFoldDB" id="A0A934WWN2"/>
<proteinExistence type="predicted"/>
<dbReference type="EMBL" id="JAEQBW010000001">
    <property type="protein sequence ID" value="MBK6264200.1"/>
    <property type="molecule type" value="Genomic_DNA"/>
</dbReference>
<accession>A0A934WWN2</accession>
<dbReference type="Pfam" id="PF12867">
    <property type="entry name" value="DinB_2"/>
    <property type="match status" value="1"/>
</dbReference>
<dbReference type="InterPro" id="IPR024775">
    <property type="entry name" value="DinB-like"/>
</dbReference>
<evidence type="ECO:0000313" key="3">
    <source>
        <dbReference type="Proteomes" id="UP000611723"/>
    </source>
</evidence>